<accession>A0A822XUT5</accession>
<name>A0A822XUT5_NELNU</name>
<proteinExistence type="predicted"/>
<gene>
    <name evidence="1" type="ORF">HUJ06_025593</name>
</gene>
<dbReference type="SUPFAM" id="SSF56801">
    <property type="entry name" value="Acetyl-CoA synthetase-like"/>
    <property type="match status" value="1"/>
</dbReference>
<sequence>MSALNPSATTQVLDEEGWLCTGDIGWIAPSHSIGRSRNCGGVLVLEGRGKDTIVLVTGENVEPSELEESAIRSSLIQQIVVIGQDQRRLGALIVPNKEEILEAAKKRSILDADASELSKEKMITLLHEEVRTW</sequence>
<dbReference type="Pfam" id="PF23562">
    <property type="entry name" value="AMP-binding_C_3"/>
    <property type="match status" value="1"/>
</dbReference>
<dbReference type="InterPro" id="IPR045851">
    <property type="entry name" value="AMP-bd_C_sf"/>
</dbReference>
<dbReference type="Gene3D" id="3.30.300.30">
    <property type="match status" value="1"/>
</dbReference>
<evidence type="ECO:0000313" key="2">
    <source>
        <dbReference type="Proteomes" id="UP000607653"/>
    </source>
</evidence>
<dbReference type="EMBL" id="DUZY01000001">
    <property type="protein sequence ID" value="DAD24130.1"/>
    <property type="molecule type" value="Genomic_DNA"/>
</dbReference>
<evidence type="ECO:0000313" key="1">
    <source>
        <dbReference type="EMBL" id="DAD24130.1"/>
    </source>
</evidence>
<comment type="caution">
    <text evidence="1">The sequence shown here is derived from an EMBL/GenBank/DDBJ whole genome shotgun (WGS) entry which is preliminary data.</text>
</comment>
<dbReference type="PANTHER" id="PTHR43813:SF1">
    <property type="entry name" value="ACYL-ACTIVATING ENZYME 16, CHLOROPLASTIC-RELATED"/>
    <property type="match status" value="1"/>
</dbReference>
<keyword evidence="2" id="KW-1185">Reference proteome</keyword>
<protein>
    <recommendedName>
        <fullName evidence="3">Acyl-activating enzyme 16, chloroplastic</fullName>
    </recommendedName>
</protein>
<reference evidence="1 2" key="1">
    <citation type="journal article" date="2020" name="Mol. Biol. Evol.">
        <title>Distinct Expression and Methylation Patterns for Genes with Different Fates following a Single Whole-Genome Duplication in Flowering Plants.</title>
        <authorList>
            <person name="Shi T."/>
            <person name="Rahmani R.S."/>
            <person name="Gugger P.F."/>
            <person name="Wang M."/>
            <person name="Li H."/>
            <person name="Zhang Y."/>
            <person name="Li Z."/>
            <person name="Wang Q."/>
            <person name="Van de Peer Y."/>
            <person name="Marchal K."/>
            <person name="Chen J."/>
        </authorList>
    </citation>
    <scope>NUCLEOTIDE SEQUENCE [LARGE SCALE GENOMIC DNA]</scope>
    <source>
        <tissue evidence="1">Leaf</tissue>
    </source>
</reference>
<evidence type="ECO:0008006" key="3">
    <source>
        <dbReference type="Google" id="ProtNLM"/>
    </source>
</evidence>
<dbReference type="Proteomes" id="UP000607653">
    <property type="component" value="Unassembled WGS sequence"/>
</dbReference>
<dbReference type="InterPro" id="IPR052987">
    <property type="entry name" value="Chloroplast_AMP-bd_Enzymes"/>
</dbReference>
<organism evidence="1 2">
    <name type="scientific">Nelumbo nucifera</name>
    <name type="common">Sacred lotus</name>
    <dbReference type="NCBI Taxonomy" id="4432"/>
    <lineage>
        <taxon>Eukaryota</taxon>
        <taxon>Viridiplantae</taxon>
        <taxon>Streptophyta</taxon>
        <taxon>Embryophyta</taxon>
        <taxon>Tracheophyta</taxon>
        <taxon>Spermatophyta</taxon>
        <taxon>Magnoliopsida</taxon>
        <taxon>Proteales</taxon>
        <taxon>Nelumbonaceae</taxon>
        <taxon>Nelumbo</taxon>
    </lineage>
</organism>
<dbReference type="PANTHER" id="PTHR43813">
    <property type="entry name" value="ACYL-ACTIVATING ENZYME 16, CHLOROPLASTIC-RELATED"/>
    <property type="match status" value="1"/>
</dbReference>
<dbReference type="AlphaFoldDB" id="A0A822XUT5"/>